<name>A0A7L5E958_PARDI</name>
<evidence type="ECO:0000313" key="1">
    <source>
        <dbReference type="EMBL" id="QJE27334.1"/>
    </source>
</evidence>
<sequence>MEDKYKMPYINACIRVFSKRFQISAKSAFQYLYRFQALQFLDEFYHIEHLQSIDDTVDDLIAFCHKNGGQLQ</sequence>
<dbReference type="EMBL" id="CP051672">
    <property type="protein sequence ID" value="QJE27334.1"/>
    <property type="molecule type" value="Genomic_DNA"/>
</dbReference>
<dbReference type="AlphaFoldDB" id="A0A7L5E958"/>
<evidence type="ECO:0000313" key="2">
    <source>
        <dbReference type="Proteomes" id="UP000501982"/>
    </source>
</evidence>
<protein>
    <submittedName>
        <fullName evidence="1">DUF3791 domain-containing protein</fullName>
    </submittedName>
</protein>
<reference evidence="1 2" key="1">
    <citation type="submission" date="2020-04" db="EMBL/GenBank/DDBJ databases">
        <title>Complete Genomes and Methylome analysis of CBBP consortium that reverse antibiotic-induced susceptibility to vancomycin-resistant Enterococcus faecium infection.</title>
        <authorList>
            <person name="Fomenkov A."/>
            <person name="Zhang Z."/>
            <person name="Pamer E."/>
            <person name="Roberts R.J."/>
        </authorList>
    </citation>
    <scope>NUCLEOTIDE SEQUENCE [LARGE SCALE GENOMIC DNA]</scope>
    <source>
        <strain evidence="2">CBBP</strain>
    </source>
</reference>
<gene>
    <name evidence="1" type="ORF">HHO38_02850</name>
</gene>
<dbReference type="Pfam" id="PF12668">
    <property type="entry name" value="DUF3791"/>
    <property type="match status" value="1"/>
</dbReference>
<dbReference type="Proteomes" id="UP000501982">
    <property type="component" value="Chromosome"/>
</dbReference>
<dbReference type="InterPro" id="IPR024269">
    <property type="entry name" value="DUF3791"/>
</dbReference>
<proteinExistence type="predicted"/>
<accession>A0A7L5E958</accession>
<dbReference type="RefSeq" id="WP_170105013.1">
    <property type="nucleotide sequence ID" value="NZ_CP051672.1"/>
</dbReference>
<organism evidence="1 2">
    <name type="scientific">Parabacteroides distasonis</name>
    <dbReference type="NCBI Taxonomy" id="823"/>
    <lineage>
        <taxon>Bacteria</taxon>
        <taxon>Pseudomonadati</taxon>
        <taxon>Bacteroidota</taxon>
        <taxon>Bacteroidia</taxon>
        <taxon>Bacteroidales</taxon>
        <taxon>Tannerellaceae</taxon>
        <taxon>Parabacteroides</taxon>
    </lineage>
</organism>